<dbReference type="Pfam" id="PF02686">
    <property type="entry name" value="GatC"/>
    <property type="match status" value="1"/>
</dbReference>
<dbReference type="EC" id="6.3.5.-" evidence="1"/>
<proteinExistence type="inferred from homology"/>
<reference evidence="2 3" key="1">
    <citation type="journal article" date="2015" name="Nature">
        <title>rRNA introns, odd ribosomes, and small enigmatic genomes across a large radiation of phyla.</title>
        <authorList>
            <person name="Brown C.T."/>
            <person name="Hug L.A."/>
            <person name="Thomas B.C."/>
            <person name="Sharon I."/>
            <person name="Castelle C.J."/>
            <person name="Singh A."/>
            <person name="Wilkins M.J."/>
            <person name="Williams K.H."/>
            <person name="Banfield J.F."/>
        </authorList>
    </citation>
    <scope>NUCLEOTIDE SEQUENCE [LARGE SCALE GENOMIC DNA]</scope>
</reference>
<organism evidence="2 3">
    <name type="scientific">Candidatus Collierbacteria bacterium GW2011_GWB2_44_22</name>
    <dbReference type="NCBI Taxonomy" id="1618387"/>
    <lineage>
        <taxon>Bacteria</taxon>
        <taxon>Candidatus Collieribacteriota</taxon>
    </lineage>
</organism>
<protein>
    <recommendedName>
        <fullName evidence="1">Aspartyl/glutamyl-tRNA(Asn/Gln) amidotransferase subunit C</fullName>
        <shortName evidence="1">Asp/Glu-ADT subunit C</shortName>
        <ecNumber evidence="1">6.3.5.-</ecNumber>
    </recommendedName>
</protein>
<dbReference type="InterPro" id="IPR036113">
    <property type="entry name" value="Asp/Glu-ADT_sf_sub_c"/>
</dbReference>
<keyword evidence="1" id="KW-0547">Nucleotide-binding</keyword>
<dbReference type="GO" id="GO:0050567">
    <property type="term" value="F:glutaminyl-tRNA synthase (glutamine-hydrolyzing) activity"/>
    <property type="evidence" value="ECO:0007669"/>
    <property type="project" value="UniProtKB-UniRule"/>
</dbReference>
<dbReference type="InterPro" id="IPR003837">
    <property type="entry name" value="GatC"/>
</dbReference>
<dbReference type="GO" id="GO:0006412">
    <property type="term" value="P:translation"/>
    <property type="evidence" value="ECO:0007669"/>
    <property type="project" value="UniProtKB-UniRule"/>
</dbReference>
<dbReference type="Gene3D" id="1.10.20.60">
    <property type="entry name" value="Glu-tRNAGln amidotransferase C subunit, N-terminal domain"/>
    <property type="match status" value="1"/>
</dbReference>
<dbReference type="PANTHER" id="PTHR15004">
    <property type="entry name" value="GLUTAMYL-TRNA(GLN) AMIDOTRANSFERASE SUBUNIT C, MITOCHONDRIAL"/>
    <property type="match status" value="1"/>
</dbReference>
<evidence type="ECO:0000313" key="2">
    <source>
        <dbReference type="EMBL" id="KKT52105.1"/>
    </source>
</evidence>
<dbReference type="GO" id="GO:0005524">
    <property type="term" value="F:ATP binding"/>
    <property type="evidence" value="ECO:0007669"/>
    <property type="project" value="UniProtKB-KW"/>
</dbReference>
<dbReference type="Proteomes" id="UP000034006">
    <property type="component" value="Unassembled WGS sequence"/>
</dbReference>
<keyword evidence="1" id="KW-0436">Ligase</keyword>
<evidence type="ECO:0000313" key="3">
    <source>
        <dbReference type="Proteomes" id="UP000034006"/>
    </source>
</evidence>
<keyword evidence="1" id="KW-0067">ATP-binding</keyword>
<gene>
    <name evidence="1" type="primary">gatC</name>
    <name evidence="2" type="ORF">UW44_C0004G0010</name>
</gene>
<dbReference type="GO" id="GO:0050566">
    <property type="term" value="F:asparaginyl-tRNA synthase (glutamine-hydrolyzing) activity"/>
    <property type="evidence" value="ECO:0007669"/>
    <property type="project" value="RHEA"/>
</dbReference>
<dbReference type="HAMAP" id="MF_00122">
    <property type="entry name" value="GatC"/>
    <property type="match status" value="1"/>
</dbReference>
<dbReference type="STRING" id="1618387.UW44_C0004G0010"/>
<dbReference type="EMBL" id="LCIH01000004">
    <property type="protein sequence ID" value="KKT52105.1"/>
    <property type="molecule type" value="Genomic_DNA"/>
</dbReference>
<evidence type="ECO:0000256" key="1">
    <source>
        <dbReference type="HAMAP-Rule" id="MF_00122"/>
    </source>
</evidence>
<comment type="function">
    <text evidence="1">Allows the formation of correctly charged Asn-tRNA(Asn) or Gln-tRNA(Gln) through the transamidation of misacylated Asp-tRNA(Asn) or Glu-tRNA(Gln) in organisms which lack either or both of asparaginyl-tRNA or glutaminyl-tRNA synthetases. The reaction takes place in the presence of glutamine and ATP through an activated phospho-Asp-tRNA(Asn) or phospho-Glu-tRNA(Gln).</text>
</comment>
<comment type="subunit">
    <text evidence="1">Heterotrimer of A, B and C subunits.</text>
</comment>
<comment type="caution">
    <text evidence="2">The sequence shown here is derived from an EMBL/GenBank/DDBJ whole genome shotgun (WGS) entry which is preliminary data.</text>
</comment>
<dbReference type="GO" id="GO:0006450">
    <property type="term" value="P:regulation of translational fidelity"/>
    <property type="evidence" value="ECO:0007669"/>
    <property type="project" value="InterPro"/>
</dbReference>
<comment type="catalytic activity">
    <reaction evidence="1">
        <text>L-glutamyl-tRNA(Gln) + L-glutamine + ATP + H2O = L-glutaminyl-tRNA(Gln) + L-glutamate + ADP + phosphate + H(+)</text>
        <dbReference type="Rhea" id="RHEA:17521"/>
        <dbReference type="Rhea" id="RHEA-COMP:9681"/>
        <dbReference type="Rhea" id="RHEA-COMP:9684"/>
        <dbReference type="ChEBI" id="CHEBI:15377"/>
        <dbReference type="ChEBI" id="CHEBI:15378"/>
        <dbReference type="ChEBI" id="CHEBI:29985"/>
        <dbReference type="ChEBI" id="CHEBI:30616"/>
        <dbReference type="ChEBI" id="CHEBI:43474"/>
        <dbReference type="ChEBI" id="CHEBI:58359"/>
        <dbReference type="ChEBI" id="CHEBI:78520"/>
        <dbReference type="ChEBI" id="CHEBI:78521"/>
        <dbReference type="ChEBI" id="CHEBI:456216"/>
    </reaction>
</comment>
<keyword evidence="1" id="KW-0648">Protein biosynthesis</keyword>
<dbReference type="PANTHER" id="PTHR15004:SF0">
    <property type="entry name" value="GLUTAMYL-TRNA(GLN) AMIDOTRANSFERASE SUBUNIT C, MITOCHONDRIAL"/>
    <property type="match status" value="1"/>
</dbReference>
<name>A0A0G1HYV1_9BACT</name>
<dbReference type="AlphaFoldDB" id="A0A0G1HYV1"/>
<accession>A0A0G1HYV1</accession>
<dbReference type="GO" id="GO:0070681">
    <property type="term" value="P:glutaminyl-tRNAGln biosynthesis via transamidation"/>
    <property type="evidence" value="ECO:0007669"/>
    <property type="project" value="TreeGrafter"/>
</dbReference>
<comment type="similarity">
    <text evidence="1">Belongs to the GatC family.</text>
</comment>
<dbReference type="SUPFAM" id="SSF141000">
    <property type="entry name" value="Glu-tRNAGln amidotransferase C subunit"/>
    <property type="match status" value="1"/>
</dbReference>
<keyword evidence="2" id="KW-0808">Transferase</keyword>
<dbReference type="GO" id="GO:0016740">
    <property type="term" value="F:transferase activity"/>
    <property type="evidence" value="ECO:0007669"/>
    <property type="project" value="UniProtKB-KW"/>
</dbReference>
<sequence length="108" mass="12109">MHKVTVTSDDVKKIAKLANLQLQKDEADRFAGQFTETVDMINRLNEINTSDVPATYQVNGLANISRDDTVDLKRMLPQEVALREAKLTSNGFFVVPRVIDTDETESVI</sequence>
<comment type="catalytic activity">
    <reaction evidence="1">
        <text>L-aspartyl-tRNA(Asn) + L-glutamine + ATP + H2O = L-asparaginyl-tRNA(Asn) + L-glutamate + ADP + phosphate + 2 H(+)</text>
        <dbReference type="Rhea" id="RHEA:14513"/>
        <dbReference type="Rhea" id="RHEA-COMP:9674"/>
        <dbReference type="Rhea" id="RHEA-COMP:9677"/>
        <dbReference type="ChEBI" id="CHEBI:15377"/>
        <dbReference type="ChEBI" id="CHEBI:15378"/>
        <dbReference type="ChEBI" id="CHEBI:29985"/>
        <dbReference type="ChEBI" id="CHEBI:30616"/>
        <dbReference type="ChEBI" id="CHEBI:43474"/>
        <dbReference type="ChEBI" id="CHEBI:58359"/>
        <dbReference type="ChEBI" id="CHEBI:78515"/>
        <dbReference type="ChEBI" id="CHEBI:78516"/>
        <dbReference type="ChEBI" id="CHEBI:456216"/>
    </reaction>
</comment>
<dbReference type="NCBIfam" id="TIGR00135">
    <property type="entry name" value="gatC"/>
    <property type="match status" value="1"/>
</dbReference>